<dbReference type="PRINTS" id="PR00762">
    <property type="entry name" value="CLCHANNEL"/>
</dbReference>
<organism evidence="11 12">
    <name type="scientific">Faunimonas pinastri</name>
    <dbReference type="NCBI Taxonomy" id="1855383"/>
    <lineage>
        <taxon>Bacteria</taxon>
        <taxon>Pseudomonadati</taxon>
        <taxon>Pseudomonadota</taxon>
        <taxon>Alphaproteobacteria</taxon>
        <taxon>Hyphomicrobiales</taxon>
        <taxon>Afifellaceae</taxon>
        <taxon>Faunimonas</taxon>
    </lineage>
</organism>
<dbReference type="SUPFAM" id="SSF81340">
    <property type="entry name" value="Clc chloride channel"/>
    <property type="match status" value="1"/>
</dbReference>
<dbReference type="OrthoDB" id="9814803at2"/>
<feature type="transmembrane region" description="Helical" evidence="10">
    <location>
        <begin position="322"/>
        <end position="343"/>
    </location>
</feature>
<dbReference type="Gene3D" id="1.10.3080.10">
    <property type="entry name" value="Clc chloride channel"/>
    <property type="match status" value="1"/>
</dbReference>
<name>A0A1H9P2L2_9HYPH</name>
<feature type="transmembrane region" description="Helical" evidence="10">
    <location>
        <begin position="412"/>
        <end position="429"/>
    </location>
</feature>
<feature type="transmembrane region" description="Helical" evidence="10">
    <location>
        <begin position="74"/>
        <end position="96"/>
    </location>
</feature>
<dbReference type="Proteomes" id="UP000199647">
    <property type="component" value="Unassembled WGS sequence"/>
</dbReference>
<evidence type="ECO:0000256" key="8">
    <source>
        <dbReference type="ARBA" id="ARBA00023214"/>
    </source>
</evidence>
<dbReference type="EMBL" id="FOFG01000018">
    <property type="protein sequence ID" value="SER41813.1"/>
    <property type="molecule type" value="Genomic_DNA"/>
</dbReference>
<keyword evidence="9" id="KW-0407">Ion channel</keyword>
<keyword evidence="3 10" id="KW-0812">Transmembrane</keyword>
<feature type="transmembrane region" description="Helical" evidence="10">
    <location>
        <begin position="173"/>
        <end position="198"/>
    </location>
</feature>
<evidence type="ECO:0000256" key="2">
    <source>
        <dbReference type="ARBA" id="ARBA00022448"/>
    </source>
</evidence>
<proteinExistence type="predicted"/>
<keyword evidence="4 10" id="KW-1133">Transmembrane helix</keyword>
<dbReference type="Gene3D" id="3.10.580.10">
    <property type="entry name" value="CBS-domain"/>
    <property type="match status" value="1"/>
</dbReference>
<dbReference type="InterPro" id="IPR001807">
    <property type="entry name" value="ClC"/>
</dbReference>
<dbReference type="AlphaFoldDB" id="A0A1H9P2L2"/>
<keyword evidence="6 10" id="KW-0472">Membrane</keyword>
<feature type="transmembrane region" description="Helical" evidence="10">
    <location>
        <begin position="30"/>
        <end position="54"/>
    </location>
</feature>
<dbReference type="GO" id="GO:0005254">
    <property type="term" value="F:chloride channel activity"/>
    <property type="evidence" value="ECO:0007669"/>
    <property type="project" value="UniProtKB-KW"/>
</dbReference>
<evidence type="ECO:0000256" key="6">
    <source>
        <dbReference type="ARBA" id="ARBA00023136"/>
    </source>
</evidence>
<evidence type="ECO:0000313" key="12">
    <source>
        <dbReference type="Proteomes" id="UP000199647"/>
    </source>
</evidence>
<evidence type="ECO:0000256" key="10">
    <source>
        <dbReference type="SAM" id="Phobius"/>
    </source>
</evidence>
<keyword evidence="12" id="KW-1185">Reference proteome</keyword>
<dbReference type="PANTHER" id="PTHR43427">
    <property type="entry name" value="CHLORIDE CHANNEL PROTEIN CLC-E"/>
    <property type="match status" value="1"/>
</dbReference>
<accession>A0A1H9P2L2</accession>
<evidence type="ECO:0000256" key="3">
    <source>
        <dbReference type="ARBA" id="ARBA00022692"/>
    </source>
</evidence>
<dbReference type="InterPro" id="IPR046342">
    <property type="entry name" value="CBS_dom_sf"/>
</dbReference>
<keyword evidence="2" id="KW-0813">Transport</keyword>
<dbReference type="Pfam" id="PF00654">
    <property type="entry name" value="Voltage_CLC"/>
    <property type="match status" value="1"/>
</dbReference>
<keyword evidence="8" id="KW-0868">Chloride</keyword>
<keyword evidence="5" id="KW-0406">Ion transport</keyword>
<feature type="transmembrane region" description="Helical" evidence="10">
    <location>
        <begin position="281"/>
        <end position="301"/>
    </location>
</feature>
<dbReference type="SUPFAM" id="SSF54631">
    <property type="entry name" value="CBS-domain pair"/>
    <property type="match status" value="1"/>
</dbReference>
<reference evidence="11 12" key="1">
    <citation type="submission" date="2016-10" db="EMBL/GenBank/DDBJ databases">
        <authorList>
            <person name="de Groot N.N."/>
        </authorList>
    </citation>
    <scope>NUCLEOTIDE SEQUENCE [LARGE SCALE GENOMIC DNA]</scope>
    <source>
        <strain evidence="11 12">A52C2</strain>
    </source>
</reference>
<feature type="transmembrane region" description="Helical" evidence="10">
    <location>
        <begin position="248"/>
        <end position="269"/>
    </location>
</feature>
<comment type="subcellular location">
    <subcellularLocation>
        <location evidence="1">Membrane</location>
        <topology evidence="1">Multi-pass membrane protein</topology>
    </subcellularLocation>
</comment>
<evidence type="ECO:0000256" key="5">
    <source>
        <dbReference type="ARBA" id="ARBA00023065"/>
    </source>
</evidence>
<keyword evidence="7" id="KW-0869">Chloride channel</keyword>
<evidence type="ECO:0000313" key="11">
    <source>
        <dbReference type="EMBL" id="SER41813.1"/>
    </source>
</evidence>
<dbReference type="InterPro" id="IPR050368">
    <property type="entry name" value="ClC-type_chloride_channel"/>
</dbReference>
<dbReference type="PANTHER" id="PTHR43427:SF6">
    <property type="entry name" value="CHLORIDE CHANNEL PROTEIN CLC-E"/>
    <property type="match status" value="1"/>
</dbReference>
<dbReference type="InterPro" id="IPR014743">
    <property type="entry name" value="Cl-channel_core"/>
</dbReference>
<protein>
    <submittedName>
        <fullName evidence="11">Chloride channel protein, CIC family</fullName>
    </submittedName>
</protein>
<evidence type="ECO:0000256" key="4">
    <source>
        <dbReference type="ARBA" id="ARBA00022989"/>
    </source>
</evidence>
<dbReference type="STRING" id="1855383.SAMN05216548_11819"/>
<dbReference type="GO" id="GO:0034707">
    <property type="term" value="C:chloride channel complex"/>
    <property type="evidence" value="ECO:0007669"/>
    <property type="project" value="UniProtKB-KW"/>
</dbReference>
<evidence type="ECO:0000256" key="9">
    <source>
        <dbReference type="ARBA" id="ARBA00023303"/>
    </source>
</evidence>
<evidence type="ECO:0000256" key="1">
    <source>
        <dbReference type="ARBA" id="ARBA00004141"/>
    </source>
</evidence>
<gene>
    <name evidence="11" type="ORF">SAMN05216548_11819</name>
</gene>
<evidence type="ECO:0000256" key="7">
    <source>
        <dbReference type="ARBA" id="ARBA00023173"/>
    </source>
</evidence>
<sequence>MVTSDPTVSAQRARLAIPAGFRALVRRSEIWLVFMALVVGAIAGLMVVVASYAANWLHAVLFGLEDGEYLSAMASLKLGVSIFVPAIGGLLLALFTRSIVRWRQRRPVDPIEANALHGGQMSLTDSILITVQTVISNGFGASVGLEAGYTQIGSGIASRLGSAFSLRRSDMRIMVGCGSAGAIAAAFGAPLTGAFYAFELIVGTYTISSLAPIVGAAISGVLVAQALGSEPHHLGHIDSATAIGLPELTMLVLLAILCAGAGVAIMRGATLLEEFFQKSRIPVLIRPAIGGLALGAMALITPQVLSAGHGALYQLMATEKPALGMLALVLLLKACASAISLGSGFRGGLFFASLFLGSLLGRLYAGLIVLYAPELAPDPIVAATIGMTGLAVAIVGGPLTMGFLALETTGDLPLSVAVLATAAVVSLTVRKTFGYSFATWRLHLRGESIRGAHDVGWMRALTVSRLMRKDVRTISADMTVREFRRAFPLGSTQRVVATDGESQYAGIVDVAEAHLASLDETADTATVRTILRTRESVLLPWMNIKQAAVIFEKSESEALAVVSAPGRNVVGFLTEAHALRRYTEELDKARRELSGETWARDEGRAAVSIEPGREG</sequence>
<feature type="transmembrane region" description="Helical" evidence="10">
    <location>
        <begin position="380"/>
        <end position="406"/>
    </location>
</feature>
<dbReference type="CDD" id="cd00400">
    <property type="entry name" value="Voltage_gated_ClC"/>
    <property type="match status" value="1"/>
</dbReference>
<feature type="transmembrane region" description="Helical" evidence="10">
    <location>
        <begin position="349"/>
        <end position="373"/>
    </location>
</feature>